<gene>
    <name evidence="1" type="ORF">URODEC1_LOCUS124289</name>
</gene>
<reference evidence="1 2" key="1">
    <citation type="submission" date="2024-10" db="EMBL/GenBank/DDBJ databases">
        <authorList>
            <person name="Ryan C."/>
        </authorList>
    </citation>
    <scope>NUCLEOTIDE SEQUENCE [LARGE SCALE GENOMIC DNA]</scope>
</reference>
<evidence type="ECO:0000313" key="1">
    <source>
        <dbReference type="EMBL" id="CAM0151313.1"/>
    </source>
</evidence>
<keyword evidence="2" id="KW-1185">Reference proteome</keyword>
<dbReference type="InterPro" id="IPR027417">
    <property type="entry name" value="P-loop_NTPase"/>
</dbReference>
<name>A0ABC9HBV6_9POAL</name>
<protein>
    <submittedName>
        <fullName evidence="1">Uncharacterized protein</fullName>
    </submittedName>
</protein>
<dbReference type="Proteomes" id="UP001497457">
    <property type="component" value="Unassembled WGS sequence"/>
</dbReference>
<dbReference type="EMBL" id="CAXIPR030004510">
    <property type="protein sequence ID" value="CAM0151313.1"/>
    <property type="molecule type" value="Genomic_DNA"/>
</dbReference>
<dbReference type="AlphaFoldDB" id="A0ABC9HBV6"/>
<comment type="caution">
    <text evidence="1">The sequence shown here is derived from an EMBL/GenBank/DDBJ whole genome shotgun (WGS) entry which is preliminary data.</text>
</comment>
<dbReference type="Gene3D" id="3.40.50.300">
    <property type="entry name" value="P-loop containing nucleotide triphosphate hydrolases"/>
    <property type="match status" value="1"/>
</dbReference>
<proteinExistence type="predicted"/>
<dbReference type="SUPFAM" id="SSF54001">
    <property type="entry name" value="Cysteine proteinases"/>
    <property type="match status" value="1"/>
</dbReference>
<dbReference type="InterPro" id="IPR038765">
    <property type="entry name" value="Papain-like_cys_pep_sf"/>
</dbReference>
<organism evidence="1 2">
    <name type="scientific">Urochloa decumbens</name>
    <dbReference type="NCBI Taxonomy" id="240449"/>
    <lineage>
        <taxon>Eukaryota</taxon>
        <taxon>Viridiplantae</taxon>
        <taxon>Streptophyta</taxon>
        <taxon>Embryophyta</taxon>
        <taxon>Tracheophyta</taxon>
        <taxon>Spermatophyta</taxon>
        <taxon>Magnoliopsida</taxon>
        <taxon>Liliopsida</taxon>
        <taxon>Poales</taxon>
        <taxon>Poaceae</taxon>
        <taxon>PACMAD clade</taxon>
        <taxon>Panicoideae</taxon>
        <taxon>Panicodae</taxon>
        <taxon>Paniceae</taxon>
        <taxon>Melinidinae</taxon>
        <taxon>Urochloa</taxon>
    </lineage>
</organism>
<evidence type="ECO:0000313" key="2">
    <source>
        <dbReference type="Proteomes" id="UP001497457"/>
    </source>
</evidence>
<dbReference type="Gene3D" id="3.90.70.10">
    <property type="entry name" value="Cysteine proteinases"/>
    <property type="match status" value="1"/>
</dbReference>
<sequence>MLLQLNKDSKSIVLVPSISDATVLVDTVDELRATSPENENFGSMSILAEETGMNKKTLQLDVTVQSIVYCNVYLFWRAFATDMIKVIKDYKLLYEHHVSSNGSKSLTFQNFFEKKASSAIKGLRYCFQFIRRLPEGTITGIKLDDISRLLQQLTDLVTNLTQQNIDALEFVFSVSPPHKESAHYHDGVDAANKLTHKMALCLQTVEFIKSSMQLKAFKTREEVKEYLLATSKIVICTPSSFSIILSPQTQENGHVVDLIVVDDASTISSDLLTQVCLSGIKNIVLTGHTMPLLQPAFRELSSMNTKRHTLTHQYQLKRRDEAIISVEVEKLSAPFIWDGIPEHLLTPMKDQGNTGTCPFQACLAATETHYKSEAATDEPPRIFPINFCVQDMEGQYTILTGTELGSEISGNQKGESRVKNTLTALKERGVLGKGKCSEEMVPVAFRISSFEEYTSKDNDKICRLLEEGKVMVGCFPISRNYLTLGPRRAYKYNLEEPIISTKSKLTCSHAVMFIGLVPIEQSKDEKSAESRGKTMERKIVYQNSYGKLFGENGFGVVEPSSVTRFYLPIL</sequence>
<accession>A0ABC9HBV6</accession>